<dbReference type="InterPro" id="IPR035899">
    <property type="entry name" value="DBL_dom_sf"/>
</dbReference>
<keyword evidence="4" id="KW-1185">Reference proteome</keyword>
<feature type="compositionally biased region" description="Basic and acidic residues" evidence="1">
    <location>
        <begin position="223"/>
        <end position="234"/>
    </location>
</feature>
<dbReference type="SUPFAM" id="SSF48065">
    <property type="entry name" value="DBL homology domain (DH-domain)"/>
    <property type="match status" value="1"/>
</dbReference>
<dbReference type="SMART" id="SM00325">
    <property type="entry name" value="RhoGEF"/>
    <property type="match status" value="1"/>
</dbReference>
<accession>A0A9P9IVJ7</accession>
<comment type="caution">
    <text evidence="3">The sequence shown here is derived from an EMBL/GenBank/DDBJ whole genome shotgun (WGS) entry which is preliminary data.</text>
</comment>
<dbReference type="AlphaFoldDB" id="A0A9P9IVJ7"/>
<sequence>MALADPPSLLSRAHASSIYTSTNSNWATPGIPELLREKDASERKMVLYPADLALKLDGLRIDDVDTFTALESIDTQSLDSGRIIDPSESAAVFPNISIDYFDKPRQNVLHDSAPGHKGPFHKWMRSLHRRARHRPAVWDSNVDGISWQHLESKTANRVALHRRLGHRKSSSGSSFGFVSAMQSASASLASVSAVTRSRRNTTRSHCQSRTDRSSRASFSGYRLSEDSMTRERPVTVDTAATERSFQRRKILEELISTEESYIGDVRFLMNVYITILASLPTLPMRLRSSINRNLTEIVELHEELLGDLHRVIPHSEYTQLDFSLSLPKPKNLGNGHRRWWSHDGVPESQIGAAWLQNVPGMVSEPQVAAEVAKIFGKKMNRFFIYKEYGAKYEMMIKDVASAHQTMPEWETYQKGLEALSSTFGSARSSGNKSKKSLTTGDLLVKPIQRVCKYPLLFAELLKCTPICDCPNSHMEVETALMRLREATAEINRATNDDHMKTALEKTWLLQDRLVFPKRKLDAASKNQIRSFGHIQLCGALHVCWQTKDSVEGQYMICLLYRDLLCLASAGKVDPIYTIQACISMNGAKVEDVDNGRGLQCHTAPFSWKLVFEGDHQLYELIMTACSSREETKWRERLCQQVGQEPDAIDPNLYNSLSLNMKSLGTVFGKPGTVARRISIHRATTVGPKSPLCQVVLKNTSIATNHVPSQTRINRSQSLLTTNSRIPVLAPARSERTRLEILLADIWSRDVLPFPGMLSRSRSEHLVRNSASTMMKKLSVASITGSFSKRPGGATHRAHGNEEPVALGGTVRHISKSSDCASECSAGPHAGTGRLSKRPRTRCVREQNYSQDTPAAFTFELAETTVPGWAMDLAGTASATIEIGEDQEARSLRTSATNSVQLSSSNNSEKSISVSIAKENACTLVDNTARSHGRRWGRAGVARLEGKGQGLRSLFR</sequence>
<dbReference type="PROSITE" id="PS50010">
    <property type="entry name" value="DH_2"/>
    <property type="match status" value="1"/>
</dbReference>
<dbReference type="OrthoDB" id="8059989at2759"/>
<name>A0A9P9IVJ7_9HYPO</name>
<dbReference type="EMBL" id="JAGMUU010000015">
    <property type="protein sequence ID" value="KAH7137148.1"/>
    <property type="molecule type" value="Genomic_DNA"/>
</dbReference>
<dbReference type="PANTHER" id="PTHR45818:SF3">
    <property type="entry name" value="PROTEIN VAV"/>
    <property type="match status" value="1"/>
</dbReference>
<reference evidence="3" key="1">
    <citation type="journal article" date="2021" name="Nat. Commun.">
        <title>Genetic determinants of endophytism in the Arabidopsis root mycobiome.</title>
        <authorList>
            <person name="Mesny F."/>
            <person name="Miyauchi S."/>
            <person name="Thiergart T."/>
            <person name="Pickel B."/>
            <person name="Atanasova L."/>
            <person name="Karlsson M."/>
            <person name="Huettel B."/>
            <person name="Barry K.W."/>
            <person name="Haridas S."/>
            <person name="Chen C."/>
            <person name="Bauer D."/>
            <person name="Andreopoulos W."/>
            <person name="Pangilinan J."/>
            <person name="LaButti K."/>
            <person name="Riley R."/>
            <person name="Lipzen A."/>
            <person name="Clum A."/>
            <person name="Drula E."/>
            <person name="Henrissat B."/>
            <person name="Kohler A."/>
            <person name="Grigoriev I.V."/>
            <person name="Martin F.M."/>
            <person name="Hacquard S."/>
        </authorList>
    </citation>
    <scope>NUCLEOTIDE SEQUENCE</scope>
    <source>
        <strain evidence="3">MPI-CAGE-AT-0021</strain>
    </source>
</reference>
<feature type="domain" description="DH" evidence="2">
    <location>
        <begin position="246"/>
        <end position="493"/>
    </location>
</feature>
<organism evidence="3 4">
    <name type="scientific">Dactylonectria estremocensis</name>
    <dbReference type="NCBI Taxonomy" id="1079267"/>
    <lineage>
        <taxon>Eukaryota</taxon>
        <taxon>Fungi</taxon>
        <taxon>Dikarya</taxon>
        <taxon>Ascomycota</taxon>
        <taxon>Pezizomycotina</taxon>
        <taxon>Sordariomycetes</taxon>
        <taxon>Hypocreomycetidae</taxon>
        <taxon>Hypocreales</taxon>
        <taxon>Nectriaceae</taxon>
        <taxon>Dactylonectria</taxon>
    </lineage>
</organism>
<evidence type="ECO:0000259" key="2">
    <source>
        <dbReference type="PROSITE" id="PS50010"/>
    </source>
</evidence>
<evidence type="ECO:0000313" key="4">
    <source>
        <dbReference type="Proteomes" id="UP000717696"/>
    </source>
</evidence>
<dbReference type="Proteomes" id="UP000717696">
    <property type="component" value="Unassembled WGS sequence"/>
</dbReference>
<protein>
    <submittedName>
        <fullName evidence="3">RSP protein</fullName>
    </submittedName>
</protein>
<proteinExistence type="predicted"/>
<dbReference type="GO" id="GO:0005737">
    <property type="term" value="C:cytoplasm"/>
    <property type="evidence" value="ECO:0007669"/>
    <property type="project" value="TreeGrafter"/>
</dbReference>
<dbReference type="PANTHER" id="PTHR45818">
    <property type="entry name" value="PROTEIN VAV"/>
    <property type="match status" value="1"/>
</dbReference>
<dbReference type="GO" id="GO:0005085">
    <property type="term" value="F:guanyl-nucleotide exchange factor activity"/>
    <property type="evidence" value="ECO:0007669"/>
    <property type="project" value="InterPro"/>
</dbReference>
<dbReference type="Gene3D" id="1.20.900.10">
    <property type="entry name" value="Dbl homology (DH) domain"/>
    <property type="match status" value="1"/>
</dbReference>
<gene>
    <name evidence="3" type="ORF">B0J13DRAFT_72133</name>
</gene>
<feature type="region of interest" description="Disordered" evidence="1">
    <location>
        <begin position="192"/>
        <end position="235"/>
    </location>
</feature>
<dbReference type="Pfam" id="PF00621">
    <property type="entry name" value="RhoGEF"/>
    <property type="match status" value="1"/>
</dbReference>
<dbReference type="InterPro" id="IPR000219">
    <property type="entry name" value="DH_dom"/>
</dbReference>
<evidence type="ECO:0000313" key="3">
    <source>
        <dbReference type="EMBL" id="KAH7137148.1"/>
    </source>
</evidence>
<evidence type="ECO:0000256" key="1">
    <source>
        <dbReference type="SAM" id="MobiDB-lite"/>
    </source>
</evidence>